<sequence>MHSLGRCGAYRWLVSGVSPREYSPDYYPVLLFCVGTSDITRSSLRGINKDYRILGVVVRDSRVQVVFSSVLLIKGKVVGRTSGIWHINKWLQDWCHSRGFDYLDHGTHFEKPSLLGSICQRREKHLRSEAYQACGEGFKLKLPQEEILNPFHSYQCNASASNRWLQSLGKDHRSAREYLEWRLVTSGVP</sequence>
<gene>
    <name evidence="1" type="ORF">llap_4393</name>
</gene>
<dbReference type="Proteomes" id="UP000233556">
    <property type="component" value="Unassembled WGS sequence"/>
</dbReference>
<organism evidence="1 2">
    <name type="scientific">Limosa lapponica baueri</name>
    <dbReference type="NCBI Taxonomy" id="1758121"/>
    <lineage>
        <taxon>Eukaryota</taxon>
        <taxon>Metazoa</taxon>
        <taxon>Chordata</taxon>
        <taxon>Craniata</taxon>
        <taxon>Vertebrata</taxon>
        <taxon>Euteleostomi</taxon>
        <taxon>Archelosauria</taxon>
        <taxon>Archosauria</taxon>
        <taxon>Dinosauria</taxon>
        <taxon>Saurischia</taxon>
        <taxon>Theropoda</taxon>
        <taxon>Coelurosauria</taxon>
        <taxon>Aves</taxon>
        <taxon>Neognathae</taxon>
        <taxon>Neoaves</taxon>
        <taxon>Charadriiformes</taxon>
        <taxon>Scolopacidae</taxon>
        <taxon>Limosa</taxon>
    </lineage>
</organism>
<name>A0A2I0UGY6_LIMLA</name>
<dbReference type="AlphaFoldDB" id="A0A2I0UGY6"/>
<dbReference type="Gene3D" id="3.40.50.12700">
    <property type="match status" value="1"/>
</dbReference>
<dbReference type="SUPFAM" id="SSF52266">
    <property type="entry name" value="SGNH hydrolase"/>
    <property type="match status" value="1"/>
</dbReference>
<keyword evidence="2" id="KW-1185">Reference proteome</keyword>
<evidence type="ECO:0000313" key="2">
    <source>
        <dbReference type="Proteomes" id="UP000233556"/>
    </source>
</evidence>
<evidence type="ECO:0000313" key="1">
    <source>
        <dbReference type="EMBL" id="PKU45290.1"/>
    </source>
</evidence>
<reference evidence="2" key="1">
    <citation type="submission" date="2017-11" db="EMBL/GenBank/DDBJ databases">
        <authorList>
            <person name="Lima N.C."/>
            <person name="Parody-Merino A.M."/>
            <person name="Battley P.F."/>
            <person name="Fidler A.E."/>
            <person name="Prosdocimi F."/>
        </authorList>
    </citation>
    <scope>NUCLEOTIDE SEQUENCE [LARGE SCALE GENOMIC DNA]</scope>
</reference>
<protein>
    <submittedName>
        <fullName evidence="1">Uncharacterized protein</fullName>
    </submittedName>
</protein>
<proteinExistence type="predicted"/>
<reference evidence="2" key="2">
    <citation type="submission" date="2017-12" db="EMBL/GenBank/DDBJ databases">
        <title>Genome sequence of the Bar-tailed Godwit (Limosa lapponica baueri).</title>
        <authorList>
            <person name="Lima N.C.B."/>
            <person name="Parody-Merino A.M."/>
            <person name="Battley P.F."/>
            <person name="Fidler A.E."/>
            <person name="Prosdocimi F."/>
        </authorList>
    </citation>
    <scope>NUCLEOTIDE SEQUENCE [LARGE SCALE GENOMIC DNA]</scope>
</reference>
<accession>A0A2I0UGY6</accession>
<dbReference type="OrthoDB" id="5804959at2759"/>
<dbReference type="EMBL" id="KZ505768">
    <property type="protein sequence ID" value="PKU45290.1"/>
    <property type="molecule type" value="Genomic_DNA"/>
</dbReference>